<protein>
    <submittedName>
        <fullName evidence="1">Uncharacterized protein</fullName>
    </submittedName>
</protein>
<dbReference type="AlphaFoldDB" id="A0A4E0PYY5"/>
<evidence type="ECO:0000313" key="1">
    <source>
        <dbReference type="EMBL" id="TGC10750.1"/>
    </source>
</evidence>
<dbReference type="Proteomes" id="UP000297295">
    <property type="component" value="Unassembled WGS sequence"/>
</dbReference>
<dbReference type="EMBL" id="PGGK01000003">
    <property type="protein sequence ID" value="TGC10750.1"/>
    <property type="molecule type" value="Genomic_DNA"/>
</dbReference>
<dbReference type="RefSeq" id="WP_135389132.1">
    <property type="nucleotide sequence ID" value="NZ_PGGK01000003.1"/>
</dbReference>
<name>A0A4E0PYY5_9EURY</name>
<keyword evidence="2" id="KW-1185">Reference proteome</keyword>
<sequence>MYAYDHNETLLVDPYSSDVGKNFMNWTDVRGLPVARIFADTASSGG</sequence>
<accession>A0A4E0PYY5</accession>
<reference evidence="1 2" key="1">
    <citation type="submission" date="2017-11" db="EMBL/GenBank/DDBJ databases">
        <title>Isolation and Characterization of Methanogenic Archaea from Saline Meromictic Lake at Siberia.</title>
        <authorList>
            <person name="Shen Y."/>
            <person name="Huang H.-H."/>
            <person name="Lai M.-C."/>
            <person name="Chen S.-C."/>
        </authorList>
    </citation>
    <scope>NUCLEOTIDE SEQUENCE [LARGE SCALE GENOMIC DNA]</scope>
    <source>
        <strain evidence="1 2">SY-01</strain>
    </source>
</reference>
<dbReference type="OrthoDB" id="117825at2157"/>
<evidence type="ECO:0000313" key="2">
    <source>
        <dbReference type="Proteomes" id="UP000297295"/>
    </source>
</evidence>
<comment type="caution">
    <text evidence="1">The sequence shown here is derived from an EMBL/GenBank/DDBJ whole genome shotgun (WGS) entry which is preliminary data.</text>
</comment>
<organism evidence="1 2">
    <name type="scientific">Methanolobus halotolerans</name>
    <dbReference type="NCBI Taxonomy" id="2052935"/>
    <lineage>
        <taxon>Archaea</taxon>
        <taxon>Methanobacteriati</taxon>
        <taxon>Methanobacteriota</taxon>
        <taxon>Stenosarchaea group</taxon>
        <taxon>Methanomicrobia</taxon>
        <taxon>Methanosarcinales</taxon>
        <taxon>Methanosarcinaceae</taxon>
        <taxon>Methanolobus</taxon>
    </lineage>
</organism>
<gene>
    <name evidence="1" type="ORF">CUN85_03890</name>
</gene>
<proteinExistence type="predicted"/>